<proteinExistence type="inferred from homology"/>
<feature type="transmembrane region" description="Helical" evidence="8">
    <location>
        <begin position="149"/>
        <end position="167"/>
    </location>
</feature>
<feature type="transmembrane region" description="Helical" evidence="8">
    <location>
        <begin position="450"/>
        <end position="470"/>
    </location>
</feature>
<dbReference type="Pfam" id="PF02133">
    <property type="entry name" value="Transp_cyt_pur"/>
    <property type="match status" value="1"/>
</dbReference>
<dbReference type="PANTHER" id="PTHR31806:SF8">
    <property type="entry name" value="TRANSPORTER, PUTATIVE (AFU_ORTHOLOGUE AFUA_2G03000)-RELATED"/>
    <property type="match status" value="1"/>
</dbReference>
<evidence type="ECO:0000256" key="3">
    <source>
        <dbReference type="ARBA" id="ARBA00022448"/>
    </source>
</evidence>
<gene>
    <name evidence="9" type="primary">TPN1</name>
    <name evidence="9" type="ORF">SEPCBS119000_005508</name>
</gene>
<feature type="transmembrane region" description="Helical" evidence="8">
    <location>
        <begin position="408"/>
        <end position="429"/>
    </location>
</feature>
<feature type="transmembrane region" description="Helical" evidence="8">
    <location>
        <begin position="216"/>
        <end position="235"/>
    </location>
</feature>
<evidence type="ECO:0000256" key="4">
    <source>
        <dbReference type="ARBA" id="ARBA00022692"/>
    </source>
</evidence>
<organism evidence="9 10">
    <name type="scientific">Sporothrix epigloea</name>
    <dbReference type="NCBI Taxonomy" id="1892477"/>
    <lineage>
        <taxon>Eukaryota</taxon>
        <taxon>Fungi</taxon>
        <taxon>Dikarya</taxon>
        <taxon>Ascomycota</taxon>
        <taxon>Pezizomycotina</taxon>
        <taxon>Sordariomycetes</taxon>
        <taxon>Sordariomycetidae</taxon>
        <taxon>Ophiostomatales</taxon>
        <taxon>Ophiostomataceae</taxon>
        <taxon>Sporothrix</taxon>
    </lineage>
</organism>
<dbReference type="EMBL" id="CAWUON010000105">
    <property type="protein sequence ID" value="CAK7273169.1"/>
    <property type="molecule type" value="Genomic_DNA"/>
</dbReference>
<feature type="transmembrane region" description="Helical" evidence="8">
    <location>
        <begin position="75"/>
        <end position="97"/>
    </location>
</feature>
<dbReference type="InterPro" id="IPR026030">
    <property type="entry name" value="Pur-cyt_permease_Fcy2/21/22"/>
</dbReference>
<feature type="transmembrane region" description="Helical" evidence="8">
    <location>
        <begin position="109"/>
        <end position="128"/>
    </location>
</feature>
<evidence type="ECO:0000256" key="2">
    <source>
        <dbReference type="ARBA" id="ARBA00008974"/>
    </source>
</evidence>
<dbReference type="Gene3D" id="1.10.4160.10">
    <property type="entry name" value="Hydantoin permease"/>
    <property type="match status" value="1"/>
</dbReference>
<keyword evidence="5 8" id="KW-1133">Transmembrane helix</keyword>
<dbReference type="Proteomes" id="UP001642502">
    <property type="component" value="Unassembled WGS sequence"/>
</dbReference>
<reference evidence="9 10" key="1">
    <citation type="submission" date="2024-01" db="EMBL/GenBank/DDBJ databases">
        <authorList>
            <person name="Allen C."/>
            <person name="Tagirdzhanova G."/>
        </authorList>
    </citation>
    <scope>NUCLEOTIDE SEQUENCE [LARGE SCALE GENOMIC DNA]</scope>
    <source>
        <strain evidence="9 10">CBS 119000</strain>
    </source>
</reference>
<feature type="transmembrane region" description="Helical" evidence="8">
    <location>
        <begin position="490"/>
        <end position="507"/>
    </location>
</feature>
<evidence type="ECO:0000256" key="8">
    <source>
        <dbReference type="SAM" id="Phobius"/>
    </source>
</evidence>
<dbReference type="PIRSF" id="PIRSF002744">
    <property type="entry name" value="Pur-cyt_permease"/>
    <property type="match status" value="1"/>
</dbReference>
<comment type="subcellular location">
    <subcellularLocation>
        <location evidence="1">Membrane</location>
        <topology evidence="1">Multi-pass membrane protein</topology>
    </subcellularLocation>
</comment>
<evidence type="ECO:0000313" key="10">
    <source>
        <dbReference type="Proteomes" id="UP001642502"/>
    </source>
</evidence>
<evidence type="ECO:0000256" key="5">
    <source>
        <dbReference type="ARBA" id="ARBA00022989"/>
    </source>
</evidence>
<feature type="transmembrane region" description="Helical" evidence="8">
    <location>
        <begin position="285"/>
        <end position="314"/>
    </location>
</feature>
<feature type="transmembrane region" description="Helical" evidence="8">
    <location>
        <begin position="255"/>
        <end position="278"/>
    </location>
</feature>
<name>A0ABP0DY86_9PEZI</name>
<accession>A0ABP0DY86</accession>
<evidence type="ECO:0000256" key="1">
    <source>
        <dbReference type="ARBA" id="ARBA00004141"/>
    </source>
</evidence>
<keyword evidence="4 8" id="KW-0812">Transmembrane</keyword>
<protein>
    <submittedName>
        <fullName evidence="9">Vitamin B6 transporter</fullName>
    </submittedName>
</protein>
<dbReference type="InterPro" id="IPR001248">
    <property type="entry name" value="Pur-cyt_permease"/>
</dbReference>
<feature type="transmembrane region" description="Helical" evidence="8">
    <location>
        <begin position="187"/>
        <end position="209"/>
    </location>
</feature>
<evidence type="ECO:0000256" key="6">
    <source>
        <dbReference type="ARBA" id="ARBA00023136"/>
    </source>
</evidence>
<comment type="caution">
    <text evidence="9">The sequence shown here is derived from an EMBL/GenBank/DDBJ whole genome shotgun (WGS) entry which is preliminary data.</text>
</comment>
<keyword evidence="10" id="KW-1185">Reference proteome</keyword>
<comment type="similarity">
    <text evidence="2 7">Belongs to the purine-cytosine permease (2.A.39) family.</text>
</comment>
<evidence type="ECO:0000313" key="9">
    <source>
        <dbReference type="EMBL" id="CAK7273169.1"/>
    </source>
</evidence>
<sequence length="514" mass="56147">MSDHQSSIEKGVHPHDVPHTRIDVVEAGEVIVVPEGSRFMGAWTAKLESTLGLEARGIERVPEDQRVRKVTFGDYVQMTLIWFSANLTLNNLAIGVLGPATFYLGMTDSMLLGVFGIIAGSLGTAYISTFGPMSGNRTLVLARYTMGWWPSKLCVLLNIVIMLGYGLVDSLLTGQLFSIVSGGSMTIIVGTIIAAVLALIVATVGIKLFHVYERYAFVPQICVLFILIGVAAPYFDTSIKASGSSTVVFADRFSYFMLCASPPLAWSPAGADFFVYFPPDAKRRWVFLSTLTGLAVGSFFPLLLGVGLACGAQTNPAWGAAFEISVGALVNEALSPLGVFGKICSVILGLGLIANNVPGQYSAALSFQLLGRWFRILPRFVWVIIGTVIYTVLACAGRDHFSDIFTDFLALMGYWCIMWVLMTLCEELIFRRGDRWYNWDDWHRQERLPIGLAALAAFCIGWVGAVLSMWEVYFTGPIAKMVGDGIDLGLPVGGSWAVLVYVPLRYLELKYVGR</sequence>
<feature type="transmembrane region" description="Helical" evidence="8">
    <location>
        <begin position="376"/>
        <end position="396"/>
    </location>
</feature>
<evidence type="ECO:0000256" key="7">
    <source>
        <dbReference type="PIRNR" id="PIRNR002744"/>
    </source>
</evidence>
<keyword evidence="3 7" id="KW-0813">Transport</keyword>
<keyword evidence="6 7" id="KW-0472">Membrane</keyword>
<feature type="transmembrane region" description="Helical" evidence="8">
    <location>
        <begin position="334"/>
        <end position="355"/>
    </location>
</feature>
<dbReference type="PANTHER" id="PTHR31806">
    <property type="entry name" value="PURINE-CYTOSINE PERMEASE FCY2-RELATED"/>
    <property type="match status" value="1"/>
</dbReference>